<name>A0A8B7Y6R2_ACAPL</name>
<comment type="subcellular location">
    <subcellularLocation>
        <location evidence="1 11">Golgi apparatus membrane</location>
        <topology evidence="1 11">Single-pass type II membrane protein</topology>
    </subcellularLocation>
</comment>
<dbReference type="RefSeq" id="XP_022087476.1">
    <property type="nucleotide sequence ID" value="XM_022231784.1"/>
</dbReference>
<dbReference type="EC" id="2.4.1.-" evidence="11"/>
<dbReference type="PANTHER" id="PTHR11214">
    <property type="entry name" value="BETA-1,3-N-ACETYLGLUCOSAMINYLTRANSFERASE"/>
    <property type="match status" value="1"/>
</dbReference>
<dbReference type="InterPro" id="IPR002659">
    <property type="entry name" value="Glyco_trans_31"/>
</dbReference>
<evidence type="ECO:0000313" key="12">
    <source>
        <dbReference type="Proteomes" id="UP000694845"/>
    </source>
</evidence>
<dbReference type="GO" id="GO:0016758">
    <property type="term" value="F:hexosyltransferase activity"/>
    <property type="evidence" value="ECO:0007669"/>
    <property type="project" value="InterPro"/>
</dbReference>
<proteinExistence type="inferred from homology"/>
<dbReference type="AlphaFoldDB" id="A0A8B7Y6R2"/>
<organism evidence="12 13">
    <name type="scientific">Acanthaster planci</name>
    <name type="common">Crown-of-thorns starfish</name>
    <dbReference type="NCBI Taxonomy" id="133434"/>
    <lineage>
        <taxon>Eukaryota</taxon>
        <taxon>Metazoa</taxon>
        <taxon>Echinodermata</taxon>
        <taxon>Eleutherozoa</taxon>
        <taxon>Asterozoa</taxon>
        <taxon>Asteroidea</taxon>
        <taxon>Valvatacea</taxon>
        <taxon>Valvatida</taxon>
        <taxon>Acanthasteridae</taxon>
        <taxon>Acanthaster</taxon>
    </lineage>
</organism>
<evidence type="ECO:0000256" key="4">
    <source>
        <dbReference type="ARBA" id="ARBA00022679"/>
    </source>
</evidence>
<dbReference type="OrthoDB" id="5957813at2759"/>
<dbReference type="InterPro" id="IPR029044">
    <property type="entry name" value="Nucleotide-diphossugar_trans"/>
</dbReference>
<keyword evidence="10" id="KW-0325">Glycoprotein</keyword>
<dbReference type="GO" id="GO:0000139">
    <property type="term" value="C:Golgi membrane"/>
    <property type="evidence" value="ECO:0007669"/>
    <property type="project" value="UniProtKB-SubCell"/>
</dbReference>
<keyword evidence="9" id="KW-0472">Membrane</keyword>
<evidence type="ECO:0000256" key="2">
    <source>
        <dbReference type="ARBA" id="ARBA00008661"/>
    </source>
</evidence>
<dbReference type="OMA" id="MWINIPA"/>
<reference evidence="13" key="1">
    <citation type="submission" date="2025-08" db="UniProtKB">
        <authorList>
            <consortium name="RefSeq"/>
        </authorList>
    </citation>
    <scope>IDENTIFICATION</scope>
</reference>
<dbReference type="Pfam" id="PF01762">
    <property type="entry name" value="Galactosyl_T"/>
    <property type="match status" value="1"/>
</dbReference>
<evidence type="ECO:0000256" key="6">
    <source>
        <dbReference type="ARBA" id="ARBA00022968"/>
    </source>
</evidence>
<keyword evidence="4" id="KW-0808">Transferase</keyword>
<dbReference type="Gene3D" id="3.90.550.50">
    <property type="match status" value="1"/>
</dbReference>
<keyword evidence="7" id="KW-1133">Transmembrane helix</keyword>
<dbReference type="GO" id="GO:0006493">
    <property type="term" value="P:protein O-linked glycosylation"/>
    <property type="evidence" value="ECO:0007669"/>
    <property type="project" value="TreeGrafter"/>
</dbReference>
<evidence type="ECO:0000256" key="3">
    <source>
        <dbReference type="ARBA" id="ARBA00022676"/>
    </source>
</evidence>
<gene>
    <name evidence="13" type="primary">LOC110977553</name>
</gene>
<sequence length="416" mass="47795">MNPYLRNLLILTLIGTVNFFVFMFMSGRSSLLLGRTPTATKSSVSNDKAIRYIDELVRHGVHGYHPPTLKESMGNVHTEETGRSFIFRIPTNSSRIQEKNNVIPSRTSFNSTNVVGQVDPGSHSVDQPAIGMFALYSRDDSARINPHGYRLMLDEPQACFDASGTPKDVFLLVLISTIHKNFEQRHAIRETWGSLREVDGKQVVTLFLLAYNEDARLQRQVEEECSEHHDLLQEDFKDTYKNLTLKTIMGMKWASTHCPQASYVMKTDDDMYVSYDNLVKHLRDARTPSVNYAAGYVINGGPIRDPKSKWYMPKEIYPGTKYPPFMSGTGYMMSGDVAGKIYESSLNHKYLHLEDVFVAVCLDDLKIKPVKHKDFHNWRTVYSYCRFRNLITTHMVSPSEMHRIWKDQHRQHAVRC</sequence>
<evidence type="ECO:0000256" key="7">
    <source>
        <dbReference type="ARBA" id="ARBA00022989"/>
    </source>
</evidence>
<protein>
    <recommendedName>
        <fullName evidence="11">Hexosyltransferase</fullName>
        <ecNumber evidence="11">2.4.1.-</ecNumber>
    </recommendedName>
</protein>
<keyword evidence="5" id="KW-0812">Transmembrane</keyword>
<evidence type="ECO:0000256" key="9">
    <source>
        <dbReference type="ARBA" id="ARBA00023136"/>
    </source>
</evidence>
<evidence type="ECO:0000256" key="8">
    <source>
        <dbReference type="ARBA" id="ARBA00023034"/>
    </source>
</evidence>
<dbReference type="FunFam" id="3.90.550.50:FF:000001">
    <property type="entry name" value="Hexosyltransferase"/>
    <property type="match status" value="1"/>
</dbReference>
<keyword evidence="12" id="KW-1185">Reference proteome</keyword>
<evidence type="ECO:0000256" key="10">
    <source>
        <dbReference type="ARBA" id="ARBA00023180"/>
    </source>
</evidence>
<dbReference type="Proteomes" id="UP000694845">
    <property type="component" value="Unplaced"/>
</dbReference>
<dbReference type="GeneID" id="110977553"/>
<dbReference type="SUPFAM" id="SSF53448">
    <property type="entry name" value="Nucleotide-diphospho-sugar transferases"/>
    <property type="match status" value="1"/>
</dbReference>
<evidence type="ECO:0000256" key="1">
    <source>
        <dbReference type="ARBA" id="ARBA00004323"/>
    </source>
</evidence>
<keyword evidence="8 11" id="KW-0333">Golgi apparatus</keyword>
<evidence type="ECO:0000256" key="5">
    <source>
        <dbReference type="ARBA" id="ARBA00022692"/>
    </source>
</evidence>
<dbReference type="CTD" id="8708"/>
<evidence type="ECO:0000313" key="13">
    <source>
        <dbReference type="RefSeq" id="XP_022087476.1"/>
    </source>
</evidence>
<comment type="similarity">
    <text evidence="2 11">Belongs to the glycosyltransferase 31 family.</text>
</comment>
<dbReference type="PANTHER" id="PTHR11214:SF314">
    <property type="entry name" value="HEXOSYLTRANSFERASE"/>
    <property type="match status" value="1"/>
</dbReference>
<keyword evidence="6" id="KW-0735">Signal-anchor</keyword>
<evidence type="ECO:0000256" key="11">
    <source>
        <dbReference type="RuleBase" id="RU363063"/>
    </source>
</evidence>
<keyword evidence="3 11" id="KW-0328">Glycosyltransferase</keyword>
<accession>A0A8B7Y6R2</accession>
<dbReference type="KEGG" id="aplc:110977553"/>